<keyword evidence="1" id="KW-0472">Membrane</keyword>
<evidence type="ECO:0000256" key="1">
    <source>
        <dbReference type="SAM" id="Phobius"/>
    </source>
</evidence>
<evidence type="ECO:0000313" key="3">
    <source>
        <dbReference type="Proteomes" id="UP000306973"/>
    </source>
</evidence>
<name>A0A5R8M7J6_9GAMM</name>
<feature type="transmembrane region" description="Helical" evidence="1">
    <location>
        <begin position="193"/>
        <end position="216"/>
    </location>
</feature>
<keyword evidence="1" id="KW-0812">Transmembrane</keyword>
<gene>
    <name evidence="2" type="ORF">FEI13_18065</name>
</gene>
<feature type="transmembrane region" description="Helical" evidence="1">
    <location>
        <begin position="77"/>
        <end position="100"/>
    </location>
</feature>
<feature type="transmembrane region" description="Helical" evidence="1">
    <location>
        <begin position="355"/>
        <end position="377"/>
    </location>
</feature>
<proteinExistence type="predicted"/>
<sequence>MKYQTRTADADSFRGFRYLHGLSYSNVAMLTLFLYLYLLAPYFDLRVMVLHGGMLATAFLLLRHYRLAFKVLALESVLMVFIVLCLFAIYNLVVVAIYSVEFTTAFQTYLIQVCIYLMLGLVLAMSLMQRALDMDQVITLIFKLVTFVVFVNALIIVIEYRVPAFRAIIESMLYLPENSNINYLTREYRLRGIASGGAANLSLFHGMVLVIIQALYIKHKIGVVYTLVASVTIFTSLLFIGRTGILIGFIGIVSFHALNLMMARDKLSLRRLFLYVSLAVIIVLAPPVFSIFFPDNVLAYSISFLYEGIEGLQEEGTTRAIANMFDIPNKWGKLLFGVGAHWGDFTLQGSVDAGYMRMLTALGIPLALAFYCFYAFLAKYLFNLTHYKSVWIVLMIIMFIAEIKEPFIFKGYSARLIWMMIGMGICYASCSPFRSDQRQDQVQAEEGGRASHHET</sequence>
<feature type="transmembrane region" description="Helical" evidence="1">
    <location>
        <begin position="140"/>
        <end position="158"/>
    </location>
</feature>
<dbReference type="OrthoDB" id="6145512at2"/>
<feature type="transmembrane region" description="Helical" evidence="1">
    <location>
        <begin position="21"/>
        <end position="39"/>
    </location>
</feature>
<evidence type="ECO:0008006" key="4">
    <source>
        <dbReference type="Google" id="ProtNLM"/>
    </source>
</evidence>
<dbReference type="Proteomes" id="UP000306973">
    <property type="component" value="Unassembled WGS sequence"/>
</dbReference>
<keyword evidence="3" id="KW-1185">Reference proteome</keyword>
<evidence type="ECO:0000313" key="2">
    <source>
        <dbReference type="EMBL" id="TLF45475.1"/>
    </source>
</evidence>
<feature type="transmembrane region" description="Helical" evidence="1">
    <location>
        <begin position="106"/>
        <end position="128"/>
    </location>
</feature>
<reference evidence="2 3" key="1">
    <citation type="journal article" date="2007" name="Int. J. Syst. Evol. Microbiol.">
        <title>Halomonas saccharevitans sp. nov., Halomonas arcis sp. nov. and Halomonas subterranea sp. nov., halophilic bacteria isolated from hypersaline environments of China.</title>
        <authorList>
            <person name="Xu X.W."/>
            <person name="Wu Y.H."/>
            <person name="Zhou Z."/>
            <person name="Wang C.S."/>
            <person name="Zhou Y.G."/>
            <person name="Zhang H.B."/>
            <person name="Wang Y."/>
            <person name="Wu M."/>
        </authorList>
    </citation>
    <scope>NUCLEOTIDE SEQUENCE [LARGE SCALE GENOMIC DNA]</scope>
    <source>
        <strain evidence="2 3">TBZ3</strain>
    </source>
</reference>
<dbReference type="RefSeq" id="WP_138182895.1">
    <property type="nucleotide sequence ID" value="NZ_VBUI01000043.1"/>
</dbReference>
<feature type="transmembrane region" description="Helical" evidence="1">
    <location>
        <begin position="223"/>
        <end position="240"/>
    </location>
</feature>
<feature type="transmembrane region" description="Helical" evidence="1">
    <location>
        <begin position="45"/>
        <end position="65"/>
    </location>
</feature>
<protein>
    <recommendedName>
        <fullName evidence="4">O-antigen ligase family protein</fullName>
    </recommendedName>
</protein>
<organism evidence="2 3">
    <name type="scientific">Halomonas urmiana</name>
    <dbReference type="NCBI Taxonomy" id="490901"/>
    <lineage>
        <taxon>Bacteria</taxon>
        <taxon>Pseudomonadati</taxon>
        <taxon>Pseudomonadota</taxon>
        <taxon>Gammaproteobacteria</taxon>
        <taxon>Oceanospirillales</taxon>
        <taxon>Halomonadaceae</taxon>
        <taxon>Halomonas</taxon>
    </lineage>
</organism>
<dbReference type="EMBL" id="VBUI01000043">
    <property type="protein sequence ID" value="TLF45475.1"/>
    <property type="molecule type" value="Genomic_DNA"/>
</dbReference>
<accession>A0A5R8M7J6</accession>
<feature type="transmembrane region" description="Helical" evidence="1">
    <location>
        <begin position="415"/>
        <end position="433"/>
    </location>
</feature>
<feature type="transmembrane region" description="Helical" evidence="1">
    <location>
        <begin position="389"/>
        <end position="409"/>
    </location>
</feature>
<dbReference type="AlphaFoldDB" id="A0A5R8M7J6"/>
<feature type="transmembrane region" description="Helical" evidence="1">
    <location>
        <begin position="246"/>
        <end position="263"/>
    </location>
</feature>
<feature type="transmembrane region" description="Helical" evidence="1">
    <location>
        <begin position="272"/>
        <end position="293"/>
    </location>
</feature>
<comment type="caution">
    <text evidence="2">The sequence shown here is derived from an EMBL/GenBank/DDBJ whole genome shotgun (WGS) entry which is preliminary data.</text>
</comment>
<keyword evidence="1" id="KW-1133">Transmembrane helix</keyword>